<dbReference type="PANTHER" id="PTHR34606:SF15">
    <property type="entry name" value="BON DOMAIN-CONTAINING PROTEIN"/>
    <property type="match status" value="1"/>
</dbReference>
<dbReference type="InterPro" id="IPR007055">
    <property type="entry name" value="BON_dom"/>
</dbReference>
<dbReference type="KEGG" id="aba:Acid345_3033"/>
<feature type="signal peptide" evidence="1">
    <location>
        <begin position="1"/>
        <end position="26"/>
    </location>
</feature>
<dbReference type="Proteomes" id="UP000002432">
    <property type="component" value="Chromosome"/>
</dbReference>
<reference evidence="3 4" key="1">
    <citation type="journal article" date="2009" name="Appl. Environ. Microbiol.">
        <title>Three genomes from the phylum Acidobacteria provide insight into the lifestyles of these microorganisms in soils.</title>
        <authorList>
            <person name="Ward N.L."/>
            <person name="Challacombe J.F."/>
            <person name="Janssen P.H."/>
            <person name="Henrissat B."/>
            <person name="Coutinho P.M."/>
            <person name="Wu M."/>
            <person name="Xie G."/>
            <person name="Haft D.H."/>
            <person name="Sait M."/>
            <person name="Badger J."/>
            <person name="Barabote R.D."/>
            <person name="Bradley B."/>
            <person name="Brettin T.S."/>
            <person name="Brinkac L.M."/>
            <person name="Bruce D."/>
            <person name="Creasy T."/>
            <person name="Daugherty S.C."/>
            <person name="Davidsen T.M."/>
            <person name="DeBoy R.T."/>
            <person name="Detter J.C."/>
            <person name="Dodson R.J."/>
            <person name="Durkin A.S."/>
            <person name="Ganapathy A."/>
            <person name="Gwinn-Giglio M."/>
            <person name="Han C.S."/>
            <person name="Khouri H."/>
            <person name="Kiss H."/>
            <person name="Kothari S.P."/>
            <person name="Madupu R."/>
            <person name="Nelson K.E."/>
            <person name="Nelson W.C."/>
            <person name="Paulsen I."/>
            <person name="Penn K."/>
            <person name="Ren Q."/>
            <person name="Rosovitz M.J."/>
            <person name="Selengut J.D."/>
            <person name="Shrivastava S."/>
            <person name="Sullivan S.A."/>
            <person name="Tapia R."/>
            <person name="Thompson L.S."/>
            <person name="Watkins K.L."/>
            <person name="Yang Q."/>
            <person name="Yu C."/>
            <person name="Zafar N."/>
            <person name="Zhou L."/>
            <person name="Kuske C.R."/>
        </authorList>
    </citation>
    <scope>NUCLEOTIDE SEQUENCE [LARGE SCALE GENOMIC DNA]</scope>
    <source>
        <strain evidence="3 4">Ellin345</strain>
    </source>
</reference>
<dbReference type="PROSITE" id="PS50914">
    <property type="entry name" value="BON"/>
    <property type="match status" value="3"/>
</dbReference>
<keyword evidence="1" id="KW-0732">Signal</keyword>
<protein>
    <submittedName>
        <fullName evidence="3">Phosphoslipid binding protein</fullName>
    </submittedName>
</protein>
<dbReference type="RefSeq" id="WP_011523835.1">
    <property type="nucleotide sequence ID" value="NC_008009.1"/>
</dbReference>
<dbReference type="AlphaFoldDB" id="Q1IM66"/>
<dbReference type="Gene3D" id="3.30.1340.30">
    <property type="match status" value="3"/>
</dbReference>
<feature type="domain" description="BON" evidence="2">
    <location>
        <begin position="24"/>
        <end position="95"/>
    </location>
</feature>
<dbReference type="PANTHER" id="PTHR34606">
    <property type="entry name" value="BON DOMAIN-CONTAINING PROTEIN"/>
    <property type="match status" value="1"/>
</dbReference>
<dbReference type="HOGENOM" id="CLU_1089610_0_0_0"/>
<evidence type="ECO:0000259" key="2">
    <source>
        <dbReference type="PROSITE" id="PS50914"/>
    </source>
</evidence>
<dbReference type="InterPro" id="IPR051686">
    <property type="entry name" value="Lipoprotein_DolP"/>
</dbReference>
<feature type="domain" description="BON" evidence="2">
    <location>
        <begin position="174"/>
        <end position="248"/>
    </location>
</feature>
<evidence type="ECO:0000313" key="4">
    <source>
        <dbReference type="Proteomes" id="UP000002432"/>
    </source>
</evidence>
<evidence type="ECO:0000313" key="3">
    <source>
        <dbReference type="EMBL" id="ABF42034.1"/>
    </source>
</evidence>
<organism evidence="3 4">
    <name type="scientific">Koribacter versatilis (strain Ellin345)</name>
    <dbReference type="NCBI Taxonomy" id="204669"/>
    <lineage>
        <taxon>Bacteria</taxon>
        <taxon>Pseudomonadati</taxon>
        <taxon>Acidobacteriota</taxon>
        <taxon>Terriglobia</taxon>
        <taxon>Terriglobales</taxon>
        <taxon>Candidatus Korobacteraceae</taxon>
        <taxon>Candidatus Korobacter</taxon>
    </lineage>
</organism>
<dbReference type="EnsemblBacteria" id="ABF42034">
    <property type="protein sequence ID" value="ABF42034"/>
    <property type="gene ID" value="Acid345_3033"/>
</dbReference>
<sequence>MKNGSFGPKAALLFAAVAGLAISASASVTSDATLQQEIQGKLKNKQFQQVTVKSNNAVVTLGGTVEKYQAKVDAEKKAKKVAGVKEVDDQIEVGGKDVADAQLQATLNRKLAYDRYGYGHVFNNVTASVQDGKVTLDGEVRWQPDKDSALALVNSQEGVKDVVDQVKILPTSISDDDLRARVFRAIYGDASLGRYGTDPATPIRIVVANGHVALYGSVQSQADKTIAFMRANGVFGAFSVENHLTVNKG</sequence>
<dbReference type="STRING" id="204669.Acid345_3033"/>
<name>Q1IM66_KORVE</name>
<dbReference type="EMBL" id="CP000360">
    <property type="protein sequence ID" value="ABF42034.1"/>
    <property type="molecule type" value="Genomic_DNA"/>
</dbReference>
<dbReference type="Pfam" id="PF04972">
    <property type="entry name" value="BON"/>
    <property type="match status" value="3"/>
</dbReference>
<feature type="domain" description="BON" evidence="2">
    <location>
        <begin position="99"/>
        <end position="170"/>
    </location>
</feature>
<feature type="chain" id="PRO_5004190944" evidence="1">
    <location>
        <begin position="27"/>
        <end position="249"/>
    </location>
</feature>
<dbReference type="eggNOG" id="COG2823">
    <property type="taxonomic scope" value="Bacteria"/>
</dbReference>
<proteinExistence type="predicted"/>
<accession>Q1IM66</accession>
<gene>
    <name evidence="3" type="ordered locus">Acid345_3033</name>
</gene>
<evidence type="ECO:0000256" key="1">
    <source>
        <dbReference type="SAM" id="SignalP"/>
    </source>
</evidence>
<keyword evidence="4" id="KW-1185">Reference proteome</keyword>